<protein>
    <recommendedName>
        <fullName evidence="2">Myb/SANT-like domain-containing protein</fullName>
    </recommendedName>
</protein>
<dbReference type="PANTHER" id="PTHR31704">
    <property type="entry name" value="MYB/SANT-LIKE DNA-BINDING DOMAIN PROTEIN-RELATED"/>
    <property type="match status" value="1"/>
</dbReference>
<feature type="region of interest" description="Disordered" evidence="1">
    <location>
        <begin position="1"/>
        <end position="22"/>
    </location>
</feature>
<sequence>MSSSNRRQSLNSSRQADINLPSETSARNGANFKWTSSSIFRLLELYDQAADMNNYRIKDPTPFGKQFMVEQFNKEFHLDITYKFFKEKLDTMKKKYKKYKELLSSTGISVDPITSEIDASESCQRREEMRNEETNEDMLYEDTNGGEMSDDQDPETQHNEEIYRVNIDDETRPSNEFIRAQPRQSSVTVDPIQIPGSRSMTRKYFTKTIGQISFTREWFTRKEFQRQSLQQLRPNSFDQDDYDDFDVAVKIFESMGLPNDTKFYWACINEFREDIFWRMYFIDRAENTFEEKVQFLQALSEFTRDDQYMEKRLSSGKPFGSPSSGGVHSGSPSSGGNNSWGQTVNGQWGQQPRAPQWAAQ</sequence>
<feature type="domain" description="Myb/SANT-like" evidence="2">
    <location>
        <begin position="34"/>
        <end position="122"/>
    </location>
</feature>
<feature type="region of interest" description="Disordered" evidence="1">
    <location>
        <begin position="312"/>
        <end position="360"/>
    </location>
</feature>
<dbReference type="Pfam" id="PF12776">
    <property type="entry name" value="Myb_DNA-bind_3"/>
    <property type="match status" value="1"/>
</dbReference>
<proteinExistence type="predicted"/>
<dbReference type="InterPro" id="IPR024752">
    <property type="entry name" value="Myb/SANT-like_dom"/>
</dbReference>
<name>A0A3P6GYT8_BRAOL</name>
<dbReference type="EMBL" id="LR031880">
    <property type="protein sequence ID" value="VDD61032.1"/>
    <property type="molecule type" value="Genomic_DNA"/>
</dbReference>
<evidence type="ECO:0000313" key="3">
    <source>
        <dbReference type="EMBL" id="VDD61032.1"/>
    </source>
</evidence>
<feature type="compositionally biased region" description="Low complexity" evidence="1">
    <location>
        <begin position="315"/>
        <end position="341"/>
    </location>
</feature>
<feature type="compositionally biased region" description="Basic and acidic residues" evidence="1">
    <location>
        <begin position="123"/>
        <end position="133"/>
    </location>
</feature>
<gene>
    <name evidence="3" type="ORF">BOLC6T36485H</name>
</gene>
<feature type="region of interest" description="Disordered" evidence="1">
    <location>
        <begin position="119"/>
        <end position="157"/>
    </location>
</feature>
<evidence type="ECO:0000256" key="1">
    <source>
        <dbReference type="SAM" id="MobiDB-lite"/>
    </source>
</evidence>
<dbReference type="PANTHER" id="PTHR31704:SF50">
    <property type="entry name" value="MYB_SANT-LIKE DOMAIN-CONTAINING PROTEIN"/>
    <property type="match status" value="1"/>
</dbReference>
<evidence type="ECO:0000259" key="2">
    <source>
        <dbReference type="Pfam" id="PF12776"/>
    </source>
</evidence>
<accession>A0A3P6GYT8</accession>
<feature type="compositionally biased region" description="Low complexity" evidence="1">
    <location>
        <begin position="1"/>
        <end position="15"/>
    </location>
</feature>
<reference evidence="3" key="1">
    <citation type="submission" date="2018-11" db="EMBL/GenBank/DDBJ databases">
        <authorList>
            <consortium name="Genoscope - CEA"/>
            <person name="William W."/>
        </authorList>
    </citation>
    <scope>NUCLEOTIDE SEQUENCE</scope>
</reference>
<organism evidence="3">
    <name type="scientific">Brassica oleracea</name>
    <name type="common">Wild cabbage</name>
    <dbReference type="NCBI Taxonomy" id="3712"/>
    <lineage>
        <taxon>Eukaryota</taxon>
        <taxon>Viridiplantae</taxon>
        <taxon>Streptophyta</taxon>
        <taxon>Embryophyta</taxon>
        <taxon>Tracheophyta</taxon>
        <taxon>Spermatophyta</taxon>
        <taxon>Magnoliopsida</taxon>
        <taxon>eudicotyledons</taxon>
        <taxon>Gunneridae</taxon>
        <taxon>Pentapetalae</taxon>
        <taxon>rosids</taxon>
        <taxon>malvids</taxon>
        <taxon>Brassicales</taxon>
        <taxon>Brassicaceae</taxon>
        <taxon>Brassiceae</taxon>
        <taxon>Brassica</taxon>
    </lineage>
</organism>
<dbReference type="AlphaFoldDB" id="A0A3P6GYT8"/>